<keyword evidence="1" id="KW-1133">Transmembrane helix</keyword>
<dbReference type="InterPro" id="IPR009781">
    <property type="entry name" value="DUF1345"/>
</dbReference>
<keyword evidence="1" id="KW-0812">Transmembrane</keyword>
<evidence type="ECO:0000313" key="2">
    <source>
        <dbReference type="EMBL" id="MBC3808581.1"/>
    </source>
</evidence>
<dbReference type="EMBL" id="JACOFW010000018">
    <property type="protein sequence ID" value="MBC3808581.1"/>
    <property type="molecule type" value="Genomic_DNA"/>
</dbReference>
<feature type="transmembrane region" description="Helical" evidence="1">
    <location>
        <begin position="41"/>
        <end position="59"/>
    </location>
</feature>
<name>A0ABR6X6S4_9BURK</name>
<feature type="transmembrane region" description="Helical" evidence="1">
    <location>
        <begin position="12"/>
        <end position="29"/>
    </location>
</feature>
<accession>A0ABR6X6S4</accession>
<dbReference type="RefSeq" id="WP_186923660.1">
    <property type="nucleotide sequence ID" value="NZ_JACOFW010000018.1"/>
</dbReference>
<protein>
    <submittedName>
        <fullName evidence="2">DUF1345 domain-containing protein</fullName>
    </submittedName>
</protein>
<proteinExistence type="predicted"/>
<feature type="transmembrane region" description="Helical" evidence="1">
    <location>
        <begin position="111"/>
        <end position="141"/>
    </location>
</feature>
<dbReference type="Pfam" id="PF07077">
    <property type="entry name" value="DUF1345"/>
    <property type="match status" value="1"/>
</dbReference>
<feature type="transmembrane region" description="Helical" evidence="1">
    <location>
        <begin position="79"/>
        <end position="99"/>
    </location>
</feature>
<sequence>MKKFFRDVIAHRSRFLFTFLLGVMSFFILPDDWSVISRALLCWNLATWTYLILLTSLFFGSSHQSVIKVAQREDSSALAVLLILVTSATVSLLAIIFELSHLRELTAEMKLLKYLFAGMTVLGAWFLLGTIFTFHYAVLYYRSPKDLRALSFPNHDDTPDYWDFLYFSFTISVAMQTSDIVVVTRQMRRTVLAHSILSFMFNAAILGFSINIAAGIVGN</sequence>
<keyword evidence="3" id="KW-1185">Reference proteome</keyword>
<gene>
    <name evidence="2" type="ORF">H8K52_14645</name>
</gene>
<comment type="caution">
    <text evidence="2">The sequence shown here is derived from an EMBL/GenBank/DDBJ whole genome shotgun (WGS) entry which is preliminary data.</text>
</comment>
<keyword evidence="1" id="KW-0472">Membrane</keyword>
<reference evidence="2 3" key="1">
    <citation type="submission" date="2020-08" db="EMBL/GenBank/DDBJ databases">
        <title>Novel species isolated from subtropical streams in China.</title>
        <authorList>
            <person name="Lu H."/>
        </authorList>
    </citation>
    <scope>NUCLEOTIDE SEQUENCE [LARGE SCALE GENOMIC DNA]</scope>
    <source>
        <strain evidence="2 3">KACC 16656</strain>
    </source>
</reference>
<organism evidence="2 3">
    <name type="scientific">Undibacterium seohonense</name>
    <dbReference type="NCBI Taxonomy" id="1344950"/>
    <lineage>
        <taxon>Bacteria</taxon>
        <taxon>Pseudomonadati</taxon>
        <taxon>Pseudomonadota</taxon>
        <taxon>Betaproteobacteria</taxon>
        <taxon>Burkholderiales</taxon>
        <taxon>Oxalobacteraceae</taxon>
        <taxon>Undibacterium</taxon>
    </lineage>
</organism>
<dbReference type="Proteomes" id="UP000648257">
    <property type="component" value="Unassembled WGS sequence"/>
</dbReference>
<evidence type="ECO:0000313" key="3">
    <source>
        <dbReference type="Proteomes" id="UP000648257"/>
    </source>
</evidence>
<feature type="transmembrane region" description="Helical" evidence="1">
    <location>
        <begin position="196"/>
        <end position="217"/>
    </location>
</feature>
<evidence type="ECO:0000256" key="1">
    <source>
        <dbReference type="SAM" id="Phobius"/>
    </source>
</evidence>